<dbReference type="AlphaFoldDB" id="A0AAF0F9H6"/>
<evidence type="ECO:0000313" key="5">
    <source>
        <dbReference type="EMBL" id="WFD43232.1"/>
    </source>
</evidence>
<proteinExistence type="predicted"/>
<feature type="compositionally biased region" description="Basic and acidic residues" evidence="3">
    <location>
        <begin position="122"/>
        <end position="146"/>
    </location>
</feature>
<feature type="compositionally biased region" description="Polar residues" evidence="3">
    <location>
        <begin position="218"/>
        <end position="234"/>
    </location>
</feature>
<dbReference type="InterPro" id="IPR019331">
    <property type="entry name" value="FAM192A/Fyv6_N"/>
</dbReference>
<evidence type="ECO:0000313" key="6">
    <source>
        <dbReference type="Proteomes" id="UP001214628"/>
    </source>
</evidence>
<feature type="region of interest" description="Disordered" evidence="3">
    <location>
        <begin position="122"/>
        <end position="234"/>
    </location>
</feature>
<sequence length="234" mass="26932">MLHSSQIINVWPKRVDLHYFLMSAPSRFVSQDELDEEGARQKQELKEVYEWYVQIANMNRIGQEPPERAPYEDKYDPRPLYERLKEQQDRKQEEMDDMFSLANQYRGLDESETLFLADLAREKKRREEERRKEDEKALESFRKATESKATATLPNAERKSTILSIPKSVPSSTAAKRKRAAASALGIVRKSAKDKQESTPSKVARQDTSKTSRDESTDSGSTLKEPTASNEAKD</sequence>
<feature type="compositionally biased region" description="Basic and acidic residues" evidence="3">
    <location>
        <begin position="204"/>
        <end position="216"/>
    </location>
</feature>
<gene>
    <name evidence="5" type="ORF">MPSI1_001891</name>
</gene>
<evidence type="ECO:0000256" key="2">
    <source>
        <dbReference type="ARBA" id="ARBA00023242"/>
    </source>
</evidence>
<accession>A0AAF0F9H6</accession>
<evidence type="ECO:0000259" key="4">
    <source>
        <dbReference type="Pfam" id="PF10187"/>
    </source>
</evidence>
<feature type="domain" description="FAM192A/Fyv6 N-terminal" evidence="4">
    <location>
        <begin position="28"/>
        <end position="142"/>
    </location>
</feature>
<comment type="subcellular location">
    <subcellularLocation>
        <location evidence="1">Nucleus</location>
    </subcellularLocation>
</comment>
<protein>
    <recommendedName>
        <fullName evidence="4">FAM192A/Fyv6 N-terminal domain-containing protein</fullName>
    </recommendedName>
</protein>
<evidence type="ECO:0000256" key="1">
    <source>
        <dbReference type="ARBA" id="ARBA00004123"/>
    </source>
</evidence>
<keyword evidence="2" id="KW-0539">Nucleus</keyword>
<evidence type="ECO:0000256" key="3">
    <source>
        <dbReference type="SAM" id="MobiDB-lite"/>
    </source>
</evidence>
<dbReference type="PANTHER" id="PTHR13495:SF0">
    <property type="entry name" value="PSME3-INTERACTING PROTEIN"/>
    <property type="match status" value="1"/>
</dbReference>
<dbReference type="Pfam" id="PF10187">
    <property type="entry name" value="FAM192A_Fyv6_N"/>
    <property type="match status" value="1"/>
</dbReference>
<dbReference type="GO" id="GO:0005634">
    <property type="term" value="C:nucleus"/>
    <property type="evidence" value="ECO:0007669"/>
    <property type="project" value="UniProtKB-SubCell"/>
</dbReference>
<keyword evidence="6" id="KW-1185">Reference proteome</keyword>
<reference evidence="5" key="1">
    <citation type="submission" date="2023-02" db="EMBL/GenBank/DDBJ databases">
        <title>Mating type loci evolution in Malassezia.</title>
        <authorList>
            <person name="Coelho M.A."/>
        </authorList>
    </citation>
    <scope>NUCLEOTIDE SEQUENCE</scope>
    <source>
        <strain evidence="5">CBS 14136</strain>
    </source>
</reference>
<dbReference type="InterPro" id="IPR039845">
    <property type="entry name" value="FAM192A"/>
</dbReference>
<organism evidence="5 6">
    <name type="scientific">Malassezia psittaci</name>
    <dbReference type="NCBI Taxonomy" id="1821823"/>
    <lineage>
        <taxon>Eukaryota</taxon>
        <taxon>Fungi</taxon>
        <taxon>Dikarya</taxon>
        <taxon>Basidiomycota</taxon>
        <taxon>Ustilaginomycotina</taxon>
        <taxon>Malasseziomycetes</taxon>
        <taxon>Malasseziales</taxon>
        <taxon>Malasseziaceae</taxon>
        <taxon>Malassezia</taxon>
    </lineage>
</organism>
<dbReference type="PANTHER" id="PTHR13495">
    <property type="entry name" value="NEFA-INTERACTING NUCLEAR PROTEIN NIP30"/>
    <property type="match status" value="1"/>
</dbReference>
<dbReference type="EMBL" id="CP118376">
    <property type="protein sequence ID" value="WFD43232.1"/>
    <property type="molecule type" value="Genomic_DNA"/>
</dbReference>
<dbReference type="Proteomes" id="UP001214628">
    <property type="component" value="Chromosome 2"/>
</dbReference>
<name>A0AAF0F9H6_9BASI</name>